<reference evidence="3" key="1">
    <citation type="submission" date="2023-03" db="EMBL/GenBank/DDBJ databases">
        <title>Massive genome expansion in bonnet fungi (Mycena s.s.) driven by repeated elements and novel gene families across ecological guilds.</title>
        <authorList>
            <consortium name="Lawrence Berkeley National Laboratory"/>
            <person name="Harder C.B."/>
            <person name="Miyauchi S."/>
            <person name="Viragh M."/>
            <person name="Kuo A."/>
            <person name="Thoen E."/>
            <person name="Andreopoulos B."/>
            <person name="Lu D."/>
            <person name="Skrede I."/>
            <person name="Drula E."/>
            <person name="Henrissat B."/>
            <person name="Morin E."/>
            <person name="Kohler A."/>
            <person name="Barry K."/>
            <person name="LaButti K."/>
            <person name="Morin E."/>
            <person name="Salamov A."/>
            <person name="Lipzen A."/>
            <person name="Mereny Z."/>
            <person name="Hegedus B."/>
            <person name="Baldrian P."/>
            <person name="Stursova M."/>
            <person name="Weitz H."/>
            <person name="Taylor A."/>
            <person name="Grigoriev I.V."/>
            <person name="Nagy L.G."/>
            <person name="Martin F."/>
            <person name="Kauserud H."/>
        </authorList>
    </citation>
    <scope>NUCLEOTIDE SEQUENCE</scope>
    <source>
        <strain evidence="3">CBHHK188m</strain>
    </source>
</reference>
<evidence type="ECO:0000256" key="1">
    <source>
        <dbReference type="ARBA" id="ARBA00005986"/>
    </source>
</evidence>
<proteinExistence type="inferred from homology"/>
<keyword evidence="4" id="KW-1185">Reference proteome</keyword>
<dbReference type="GO" id="GO:0016491">
    <property type="term" value="F:oxidoreductase activity"/>
    <property type="evidence" value="ECO:0007669"/>
    <property type="project" value="InterPro"/>
</dbReference>
<organism evidence="3 4">
    <name type="scientific">Mycena maculata</name>
    <dbReference type="NCBI Taxonomy" id="230809"/>
    <lineage>
        <taxon>Eukaryota</taxon>
        <taxon>Fungi</taxon>
        <taxon>Dikarya</taxon>
        <taxon>Basidiomycota</taxon>
        <taxon>Agaricomycotina</taxon>
        <taxon>Agaricomycetes</taxon>
        <taxon>Agaricomycetidae</taxon>
        <taxon>Agaricales</taxon>
        <taxon>Marasmiineae</taxon>
        <taxon>Mycenaceae</taxon>
        <taxon>Mycena</taxon>
    </lineage>
</organism>
<dbReference type="Gene3D" id="3.30.70.100">
    <property type="match status" value="1"/>
</dbReference>
<evidence type="ECO:0000313" key="3">
    <source>
        <dbReference type="EMBL" id="KAJ7761902.1"/>
    </source>
</evidence>
<comment type="caution">
    <text evidence="3">The sequence shown here is derived from an EMBL/GenBank/DDBJ whole genome shotgun (WGS) entry which is preliminary data.</text>
</comment>
<evidence type="ECO:0000313" key="4">
    <source>
        <dbReference type="Proteomes" id="UP001215280"/>
    </source>
</evidence>
<evidence type="ECO:0000259" key="2">
    <source>
        <dbReference type="Pfam" id="PF07110"/>
    </source>
</evidence>
<accession>A0AAD7JCD0</accession>
<protein>
    <recommendedName>
        <fullName evidence="2">EthD domain-containing protein</fullName>
    </recommendedName>
</protein>
<sequence length="127" mass="14499">MSFRTDRVRLAILLKRNPTLTKEEFSQYWLGTHAALFSGLAIVKTNLLKYEQAHTNEPVLLQLAAAMGAPKSEWDGMAIFEAESYVKIFEIFQSEEYQKVVVPDEKHFIVRQASQALPLDLNTVLDQ</sequence>
<dbReference type="EMBL" id="JARJLG010000044">
    <property type="protein sequence ID" value="KAJ7761902.1"/>
    <property type="molecule type" value="Genomic_DNA"/>
</dbReference>
<comment type="similarity">
    <text evidence="1">Belongs to the tpcK family.</text>
</comment>
<dbReference type="Proteomes" id="UP001215280">
    <property type="component" value="Unassembled WGS sequence"/>
</dbReference>
<gene>
    <name evidence="3" type="ORF">DFH07DRAFT_814474</name>
</gene>
<dbReference type="AlphaFoldDB" id="A0AAD7JCD0"/>
<dbReference type="InterPro" id="IPR009799">
    <property type="entry name" value="EthD_dom"/>
</dbReference>
<dbReference type="Pfam" id="PF07110">
    <property type="entry name" value="EthD"/>
    <property type="match status" value="1"/>
</dbReference>
<dbReference type="SUPFAM" id="SSF54909">
    <property type="entry name" value="Dimeric alpha+beta barrel"/>
    <property type="match status" value="1"/>
</dbReference>
<dbReference type="InterPro" id="IPR011008">
    <property type="entry name" value="Dimeric_a/b-barrel"/>
</dbReference>
<name>A0AAD7JCD0_9AGAR</name>
<feature type="domain" description="EthD" evidence="2">
    <location>
        <begin position="17"/>
        <end position="109"/>
    </location>
</feature>